<name>A0AAE3ISM7_9BACI</name>
<dbReference type="SUPFAM" id="SSF46689">
    <property type="entry name" value="Homeodomain-like"/>
    <property type="match status" value="1"/>
</dbReference>
<dbReference type="Proteomes" id="UP001209318">
    <property type="component" value="Unassembled WGS sequence"/>
</dbReference>
<evidence type="ECO:0000259" key="4">
    <source>
        <dbReference type="PROSITE" id="PS50977"/>
    </source>
</evidence>
<evidence type="ECO:0000256" key="3">
    <source>
        <dbReference type="PROSITE-ProRule" id="PRU00335"/>
    </source>
</evidence>
<dbReference type="PANTHER" id="PTHR43479:SF21">
    <property type="entry name" value="TRANSCRIPTIONAL REGULATOR, TETR FAMILY"/>
    <property type="match status" value="1"/>
</dbReference>
<keyword evidence="1" id="KW-0678">Repressor</keyword>
<evidence type="ECO:0000256" key="1">
    <source>
        <dbReference type="ARBA" id="ARBA00022491"/>
    </source>
</evidence>
<feature type="DNA-binding region" description="H-T-H motif" evidence="3">
    <location>
        <begin position="32"/>
        <end position="51"/>
    </location>
</feature>
<gene>
    <name evidence="5" type="ORF">OEV98_04985</name>
</gene>
<keyword evidence="2 3" id="KW-0238">DNA-binding</keyword>
<evidence type="ECO:0000313" key="6">
    <source>
        <dbReference type="Proteomes" id="UP001209318"/>
    </source>
</evidence>
<dbReference type="Pfam" id="PF00440">
    <property type="entry name" value="TetR_N"/>
    <property type="match status" value="1"/>
</dbReference>
<organism evidence="5 6">
    <name type="scientific">Perspicuibacillus lycopersici</name>
    <dbReference type="NCBI Taxonomy" id="1325689"/>
    <lineage>
        <taxon>Bacteria</taxon>
        <taxon>Bacillati</taxon>
        <taxon>Bacillota</taxon>
        <taxon>Bacilli</taxon>
        <taxon>Bacillales</taxon>
        <taxon>Bacillaceae</taxon>
        <taxon>Perspicuibacillus</taxon>
    </lineage>
</organism>
<dbReference type="InterPro" id="IPR009057">
    <property type="entry name" value="Homeodomain-like_sf"/>
</dbReference>
<evidence type="ECO:0000256" key="2">
    <source>
        <dbReference type="ARBA" id="ARBA00023125"/>
    </source>
</evidence>
<sequence>MDGFERRREQKKKNILEASLQLFKTFGVAKVTIPEIAKQAEVSQVTIYNYFGSKDHLVHEVIIYYVNQIWVDYEQLFGSDLPFPDKIKQIIFEKKETASNIHEDFFHYFIKEYADEESYVEKFYREKALGRFIELFDEGKKQGYIDPNLSNEAIIFYIQMVSEYFQKNEVDPHFLSLTEDLTKIFFYGIVGNQAKKQEE</sequence>
<accession>A0AAE3ISM7</accession>
<dbReference type="InterPro" id="IPR001647">
    <property type="entry name" value="HTH_TetR"/>
</dbReference>
<protein>
    <submittedName>
        <fullName evidence="5">TetR/AcrR family transcriptional regulator</fullName>
    </submittedName>
</protein>
<dbReference type="PANTHER" id="PTHR43479">
    <property type="entry name" value="ACREF/ENVCD OPERON REPRESSOR-RELATED"/>
    <property type="match status" value="1"/>
</dbReference>
<feature type="domain" description="HTH tetR-type" evidence="4">
    <location>
        <begin position="9"/>
        <end position="69"/>
    </location>
</feature>
<proteinExistence type="predicted"/>
<dbReference type="GO" id="GO:0003677">
    <property type="term" value="F:DNA binding"/>
    <property type="evidence" value="ECO:0007669"/>
    <property type="project" value="UniProtKB-UniRule"/>
</dbReference>
<evidence type="ECO:0000313" key="5">
    <source>
        <dbReference type="EMBL" id="MCU9612903.1"/>
    </source>
</evidence>
<reference evidence="5" key="1">
    <citation type="submission" date="2022-10" db="EMBL/GenBank/DDBJ databases">
        <title>Description of Fervidibacillus gen. nov. in the family Fervidibacillaceae fam. nov. with two species, Fervidibacillus albus sp. nov., and Fervidibacillus halotolerans sp. nov., isolated from tidal flat sediments.</title>
        <authorList>
            <person name="Kwon K.K."/>
            <person name="Yang S.-H."/>
        </authorList>
    </citation>
    <scope>NUCLEOTIDE SEQUENCE</scope>
    <source>
        <strain evidence="5">JCM 19140</strain>
    </source>
</reference>
<dbReference type="PROSITE" id="PS50977">
    <property type="entry name" value="HTH_TETR_2"/>
    <property type="match status" value="1"/>
</dbReference>
<dbReference type="InterPro" id="IPR050624">
    <property type="entry name" value="HTH-type_Tx_Regulator"/>
</dbReference>
<dbReference type="Gene3D" id="1.10.357.10">
    <property type="entry name" value="Tetracycline Repressor, domain 2"/>
    <property type="match status" value="1"/>
</dbReference>
<comment type="caution">
    <text evidence="5">The sequence shown here is derived from an EMBL/GenBank/DDBJ whole genome shotgun (WGS) entry which is preliminary data.</text>
</comment>
<keyword evidence="6" id="KW-1185">Reference proteome</keyword>
<dbReference type="AlphaFoldDB" id="A0AAE3ISM7"/>
<dbReference type="EMBL" id="JAOUSF010000002">
    <property type="protein sequence ID" value="MCU9612903.1"/>
    <property type="molecule type" value="Genomic_DNA"/>
</dbReference>
<dbReference type="RefSeq" id="WP_263072114.1">
    <property type="nucleotide sequence ID" value="NZ_JAOUSF010000002.1"/>
</dbReference>
<dbReference type="PRINTS" id="PR00455">
    <property type="entry name" value="HTHTETR"/>
</dbReference>